<feature type="transmembrane region" description="Helical" evidence="1">
    <location>
        <begin position="43"/>
        <end position="64"/>
    </location>
</feature>
<keyword evidence="1" id="KW-0812">Transmembrane</keyword>
<keyword evidence="1" id="KW-1133">Transmembrane helix</keyword>
<dbReference type="EMBL" id="JACJIA010000011">
    <property type="protein sequence ID" value="MBA8955225.1"/>
    <property type="molecule type" value="Genomic_DNA"/>
</dbReference>
<dbReference type="AlphaFoldDB" id="A0A7W3QQ13"/>
<gene>
    <name evidence="2" type="ORF">HNR61_006899</name>
</gene>
<dbReference type="RefSeq" id="WP_182847242.1">
    <property type="nucleotide sequence ID" value="NZ_BAAALP010000076.1"/>
</dbReference>
<evidence type="ECO:0000256" key="1">
    <source>
        <dbReference type="SAM" id="Phobius"/>
    </source>
</evidence>
<comment type="caution">
    <text evidence="2">The sequence shown here is derived from an EMBL/GenBank/DDBJ whole genome shotgun (WGS) entry which is preliminary data.</text>
</comment>
<feature type="transmembrane region" description="Helical" evidence="1">
    <location>
        <begin position="116"/>
        <end position="141"/>
    </location>
</feature>
<protein>
    <submittedName>
        <fullName evidence="2">Flp pilus assembly pilin Flp</fullName>
    </submittedName>
</protein>
<evidence type="ECO:0000313" key="2">
    <source>
        <dbReference type="EMBL" id="MBA8955225.1"/>
    </source>
</evidence>
<reference evidence="2 3" key="1">
    <citation type="submission" date="2020-08" db="EMBL/GenBank/DDBJ databases">
        <title>Genomic Encyclopedia of Type Strains, Phase IV (KMG-IV): sequencing the most valuable type-strain genomes for metagenomic binning, comparative biology and taxonomic classification.</title>
        <authorList>
            <person name="Goeker M."/>
        </authorList>
    </citation>
    <scope>NUCLEOTIDE SEQUENCE [LARGE SCALE GENOMIC DNA]</scope>
    <source>
        <strain evidence="2 3">DSM 44197</strain>
    </source>
</reference>
<feature type="transmembrane region" description="Helical" evidence="1">
    <location>
        <begin position="188"/>
        <end position="207"/>
    </location>
</feature>
<proteinExistence type="predicted"/>
<evidence type="ECO:0000313" key="3">
    <source>
        <dbReference type="Proteomes" id="UP000572680"/>
    </source>
</evidence>
<feature type="transmembrane region" description="Helical" evidence="1">
    <location>
        <begin position="161"/>
        <end position="183"/>
    </location>
</feature>
<sequence length="264" mass="28276">MTATTTTPTAVSVPSLDEPARPSLPRLVRVEIRKMVDTRSGRWLLILIALSAVALMPVMLFAAPRHEQSLTAMVEAAQIGIALLLPVLGILSVTTEWSQRTSLATFTLVPDRHRVAAAKLVAGWSLALALTAASMLVAVAGRAAGEVLDRSGGSWELTPEQLGKTLLLALIAVSMGTAFGMLFMNTPLAIVLFFLLPNLWTMVGAMVEKLKTAAAWLDTNSTMTAINEPGVTAVEWARLAVSLAVWLLIPLAVGLVRLHRREVK</sequence>
<keyword evidence="3" id="KW-1185">Reference proteome</keyword>
<name>A0A7W3QQ13_ACTNM</name>
<accession>A0A7W3QQ13</accession>
<dbReference type="Proteomes" id="UP000572680">
    <property type="component" value="Unassembled WGS sequence"/>
</dbReference>
<feature type="transmembrane region" description="Helical" evidence="1">
    <location>
        <begin position="76"/>
        <end position="95"/>
    </location>
</feature>
<organism evidence="2 3">
    <name type="scientific">Actinomadura namibiensis</name>
    <dbReference type="NCBI Taxonomy" id="182080"/>
    <lineage>
        <taxon>Bacteria</taxon>
        <taxon>Bacillati</taxon>
        <taxon>Actinomycetota</taxon>
        <taxon>Actinomycetes</taxon>
        <taxon>Streptosporangiales</taxon>
        <taxon>Thermomonosporaceae</taxon>
        <taxon>Actinomadura</taxon>
    </lineage>
</organism>
<feature type="transmembrane region" description="Helical" evidence="1">
    <location>
        <begin position="236"/>
        <end position="258"/>
    </location>
</feature>
<keyword evidence="1" id="KW-0472">Membrane</keyword>